<sequence>MAESPLQNLDCNFPSWLQNKKSEVGKHKAGKYEWDYSYPMDLELRKTLENMHGFVDFAKHVTSTIARQEIDKGYRSWLAVGPNQFPEVYDLGRDCAKHLGIGIPSIFITNSDDFNAYTIASDDIDPIIVIHNLLLERYSLPELKCIIAHECGHIHNYHSVFTMMSRILTNGALIGGAYSGLARLPLSLLSMGANLTLNMWSRAAEVTADRAALICCDDVEDAFQATGRLSYGAVRVEDRITSKLDTESLREQLRMTEASGSKYMESLYNHPITTKRVFAQMEFAESEVFYSWRPDLLKPGVVPKTRSMVDNEVKNIIKLNGKGKADGNK</sequence>
<evidence type="ECO:0000256" key="5">
    <source>
        <dbReference type="ARBA" id="ARBA00022801"/>
    </source>
</evidence>
<reference evidence="13" key="1">
    <citation type="submission" date="2016-11" db="EMBL/GenBank/DDBJ databases">
        <authorList>
            <person name="Varghese N."/>
            <person name="Submissions S."/>
        </authorList>
    </citation>
    <scope>NUCLEOTIDE SEQUENCE [LARGE SCALE GENOMIC DNA]</scope>
    <source>
        <strain evidence="13">DSM 3071</strain>
    </source>
</reference>
<dbReference type="GeneID" id="89509587"/>
<keyword evidence="6 10" id="KW-0862">Zinc</keyword>
<name>A0A1M5WR52_BUTFI</name>
<keyword evidence="13" id="KW-1185">Reference proteome</keyword>
<evidence type="ECO:0000256" key="9">
    <source>
        <dbReference type="ARBA" id="ARBA00023136"/>
    </source>
</evidence>
<dbReference type="GO" id="GO:0006508">
    <property type="term" value="P:proteolysis"/>
    <property type="evidence" value="ECO:0007669"/>
    <property type="project" value="UniProtKB-KW"/>
</dbReference>
<dbReference type="OrthoDB" id="9810445at2"/>
<protein>
    <submittedName>
        <fullName evidence="12">Peptidase family M48</fullName>
    </submittedName>
</protein>
<evidence type="ECO:0000256" key="1">
    <source>
        <dbReference type="ARBA" id="ARBA00022475"/>
    </source>
</evidence>
<keyword evidence="2 10" id="KW-0645">Protease</keyword>
<evidence type="ECO:0000256" key="8">
    <source>
        <dbReference type="ARBA" id="ARBA00023049"/>
    </source>
</evidence>
<dbReference type="PANTHER" id="PTHR43221:SF3">
    <property type="entry name" value="SLL1280 PROTEIN"/>
    <property type="match status" value="1"/>
</dbReference>
<organism evidence="12 13">
    <name type="scientific">Butyrivibrio fibrisolvens DSM 3071</name>
    <dbReference type="NCBI Taxonomy" id="1121131"/>
    <lineage>
        <taxon>Bacteria</taxon>
        <taxon>Bacillati</taxon>
        <taxon>Bacillota</taxon>
        <taxon>Clostridia</taxon>
        <taxon>Lachnospirales</taxon>
        <taxon>Lachnospiraceae</taxon>
        <taxon>Butyrivibrio</taxon>
    </lineage>
</organism>
<feature type="domain" description="Peptidase M48" evidence="11">
    <location>
        <begin position="83"/>
        <end position="277"/>
    </location>
</feature>
<evidence type="ECO:0000259" key="11">
    <source>
        <dbReference type="Pfam" id="PF01435"/>
    </source>
</evidence>
<dbReference type="InterPro" id="IPR001915">
    <property type="entry name" value="Peptidase_M48"/>
</dbReference>
<keyword evidence="5 10" id="KW-0378">Hydrolase</keyword>
<evidence type="ECO:0000313" key="12">
    <source>
        <dbReference type="EMBL" id="SHH89979.1"/>
    </source>
</evidence>
<dbReference type="Proteomes" id="UP000184278">
    <property type="component" value="Unassembled WGS sequence"/>
</dbReference>
<evidence type="ECO:0000313" key="13">
    <source>
        <dbReference type="Proteomes" id="UP000184278"/>
    </source>
</evidence>
<keyword evidence="1" id="KW-1003">Cell membrane</keyword>
<dbReference type="InterPro" id="IPR050083">
    <property type="entry name" value="HtpX_protease"/>
</dbReference>
<evidence type="ECO:0000256" key="10">
    <source>
        <dbReference type="RuleBase" id="RU003983"/>
    </source>
</evidence>
<proteinExistence type="inferred from homology"/>
<dbReference type="GO" id="GO:0046872">
    <property type="term" value="F:metal ion binding"/>
    <property type="evidence" value="ECO:0007669"/>
    <property type="project" value="UniProtKB-KW"/>
</dbReference>
<keyword evidence="3" id="KW-0812">Transmembrane</keyword>
<dbReference type="RefSeq" id="WP_073386166.1">
    <property type="nucleotide sequence ID" value="NZ_FQXK01000008.1"/>
</dbReference>
<dbReference type="CDD" id="cd07325">
    <property type="entry name" value="M48_Ste24p_like"/>
    <property type="match status" value="1"/>
</dbReference>
<dbReference type="GO" id="GO:0004222">
    <property type="term" value="F:metalloendopeptidase activity"/>
    <property type="evidence" value="ECO:0007669"/>
    <property type="project" value="InterPro"/>
</dbReference>
<dbReference type="PANTHER" id="PTHR43221">
    <property type="entry name" value="PROTEASE HTPX"/>
    <property type="match status" value="1"/>
</dbReference>
<keyword evidence="7" id="KW-1133">Transmembrane helix</keyword>
<keyword evidence="4" id="KW-0479">Metal-binding</keyword>
<dbReference type="Gene3D" id="3.30.2010.10">
    <property type="entry name" value="Metalloproteases ('zincins'), catalytic domain"/>
    <property type="match status" value="1"/>
</dbReference>
<keyword evidence="9" id="KW-0472">Membrane</keyword>
<keyword evidence="8 10" id="KW-0482">Metalloprotease</keyword>
<dbReference type="EMBL" id="FQXK01000008">
    <property type="protein sequence ID" value="SHH89979.1"/>
    <property type="molecule type" value="Genomic_DNA"/>
</dbReference>
<evidence type="ECO:0000256" key="3">
    <source>
        <dbReference type="ARBA" id="ARBA00022692"/>
    </source>
</evidence>
<evidence type="ECO:0000256" key="4">
    <source>
        <dbReference type="ARBA" id="ARBA00022723"/>
    </source>
</evidence>
<evidence type="ECO:0000256" key="2">
    <source>
        <dbReference type="ARBA" id="ARBA00022670"/>
    </source>
</evidence>
<dbReference type="AlphaFoldDB" id="A0A1M5WR52"/>
<comment type="similarity">
    <text evidence="10">Belongs to the peptidase M48 family.</text>
</comment>
<evidence type="ECO:0000256" key="7">
    <source>
        <dbReference type="ARBA" id="ARBA00022989"/>
    </source>
</evidence>
<accession>A0A1M5WR52</accession>
<evidence type="ECO:0000256" key="6">
    <source>
        <dbReference type="ARBA" id="ARBA00022833"/>
    </source>
</evidence>
<dbReference type="STRING" id="1121131.SAMN02745229_01127"/>
<gene>
    <name evidence="12" type="ORF">SAMN02745229_01127</name>
</gene>
<dbReference type="Pfam" id="PF01435">
    <property type="entry name" value="Peptidase_M48"/>
    <property type="match status" value="1"/>
</dbReference>
<comment type="cofactor">
    <cofactor evidence="10">
        <name>Zn(2+)</name>
        <dbReference type="ChEBI" id="CHEBI:29105"/>
    </cofactor>
    <text evidence="10">Binds 1 zinc ion per subunit.</text>
</comment>